<evidence type="ECO:0000313" key="1">
    <source>
        <dbReference type="EMBL" id="KIM82671.1"/>
    </source>
</evidence>
<dbReference type="EMBL" id="KN832993">
    <property type="protein sequence ID" value="KIM82671.1"/>
    <property type="molecule type" value="Genomic_DNA"/>
</dbReference>
<dbReference type="InParanoid" id="A0A0C3FVX5"/>
<name>A0A0C3FVX5_PILCF</name>
<proteinExistence type="predicted"/>
<gene>
    <name evidence="1" type="ORF">PILCRDRAFT_453770</name>
</gene>
<evidence type="ECO:0000313" key="2">
    <source>
        <dbReference type="Proteomes" id="UP000054166"/>
    </source>
</evidence>
<protein>
    <submittedName>
        <fullName evidence="1">Uncharacterized protein</fullName>
    </submittedName>
</protein>
<sequence length="79" mass="8946">MLKCRTLNFPASTPNSMTSGAWDATYYRTSMALHFPRDALQTARMRFSWFSCIIIMKFETVVFTDSQPSSKTSRLGVGP</sequence>
<accession>A0A0C3FVX5</accession>
<reference evidence="1 2" key="1">
    <citation type="submission" date="2014-04" db="EMBL/GenBank/DDBJ databases">
        <authorList>
            <consortium name="DOE Joint Genome Institute"/>
            <person name="Kuo A."/>
            <person name="Tarkka M."/>
            <person name="Buscot F."/>
            <person name="Kohler A."/>
            <person name="Nagy L.G."/>
            <person name="Floudas D."/>
            <person name="Copeland A."/>
            <person name="Barry K.W."/>
            <person name="Cichocki N."/>
            <person name="Veneault-Fourrey C."/>
            <person name="LaButti K."/>
            <person name="Lindquist E.A."/>
            <person name="Lipzen A."/>
            <person name="Lundell T."/>
            <person name="Morin E."/>
            <person name="Murat C."/>
            <person name="Sun H."/>
            <person name="Tunlid A."/>
            <person name="Henrissat B."/>
            <person name="Grigoriev I.V."/>
            <person name="Hibbett D.S."/>
            <person name="Martin F."/>
            <person name="Nordberg H.P."/>
            <person name="Cantor M.N."/>
            <person name="Hua S.X."/>
        </authorList>
    </citation>
    <scope>NUCLEOTIDE SEQUENCE [LARGE SCALE GENOMIC DNA]</scope>
    <source>
        <strain evidence="1 2">F 1598</strain>
    </source>
</reference>
<reference evidence="2" key="2">
    <citation type="submission" date="2015-01" db="EMBL/GenBank/DDBJ databases">
        <title>Evolutionary Origins and Diversification of the Mycorrhizal Mutualists.</title>
        <authorList>
            <consortium name="DOE Joint Genome Institute"/>
            <consortium name="Mycorrhizal Genomics Consortium"/>
            <person name="Kohler A."/>
            <person name="Kuo A."/>
            <person name="Nagy L.G."/>
            <person name="Floudas D."/>
            <person name="Copeland A."/>
            <person name="Barry K.W."/>
            <person name="Cichocki N."/>
            <person name="Veneault-Fourrey C."/>
            <person name="LaButti K."/>
            <person name="Lindquist E.A."/>
            <person name="Lipzen A."/>
            <person name="Lundell T."/>
            <person name="Morin E."/>
            <person name="Murat C."/>
            <person name="Riley R."/>
            <person name="Ohm R."/>
            <person name="Sun H."/>
            <person name="Tunlid A."/>
            <person name="Henrissat B."/>
            <person name="Grigoriev I.V."/>
            <person name="Hibbett D.S."/>
            <person name="Martin F."/>
        </authorList>
    </citation>
    <scope>NUCLEOTIDE SEQUENCE [LARGE SCALE GENOMIC DNA]</scope>
    <source>
        <strain evidence="2">F 1598</strain>
    </source>
</reference>
<dbReference type="HOGENOM" id="CLU_2606861_0_0_1"/>
<dbReference type="AlphaFoldDB" id="A0A0C3FVX5"/>
<dbReference type="Proteomes" id="UP000054166">
    <property type="component" value="Unassembled WGS sequence"/>
</dbReference>
<keyword evidence="2" id="KW-1185">Reference proteome</keyword>
<organism evidence="1 2">
    <name type="scientific">Piloderma croceum (strain F 1598)</name>
    <dbReference type="NCBI Taxonomy" id="765440"/>
    <lineage>
        <taxon>Eukaryota</taxon>
        <taxon>Fungi</taxon>
        <taxon>Dikarya</taxon>
        <taxon>Basidiomycota</taxon>
        <taxon>Agaricomycotina</taxon>
        <taxon>Agaricomycetes</taxon>
        <taxon>Agaricomycetidae</taxon>
        <taxon>Atheliales</taxon>
        <taxon>Atheliaceae</taxon>
        <taxon>Piloderma</taxon>
    </lineage>
</organism>